<comment type="caution">
    <text evidence="1">The sequence shown here is derived from an EMBL/GenBank/DDBJ whole genome shotgun (WGS) entry which is preliminary data.</text>
</comment>
<protein>
    <recommendedName>
        <fullName evidence="3">KTSC domain-containing protein</fullName>
    </recommendedName>
</protein>
<reference evidence="1 2" key="1">
    <citation type="submission" date="2024-04" db="EMBL/GenBank/DDBJ databases">
        <title>Phyllosticta paracitricarpa is synonymous to the EU quarantine fungus P. citricarpa based on phylogenomic analyses.</title>
        <authorList>
            <consortium name="Lawrence Berkeley National Laboratory"/>
            <person name="Van ingen-buijs V.A."/>
            <person name="Van westerhoven A.C."/>
            <person name="Haridas S."/>
            <person name="Skiadas P."/>
            <person name="Martin F."/>
            <person name="Groenewald J.Z."/>
            <person name="Crous P.W."/>
            <person name="Seidl M.F."/>
        </authorList>
    </citation>
    <scope>NUCLEOTIDE SEQUENCE [LARGE SCALE GENOMIC DNA]</scope>
    <source>
        <strain evidence="1 2">CPC 17464</strain>
    </source>
</reference>
<proteinExistence type="predicted"/>
<accession>A0ABR1LTC4</accession>
<evidence type="ECO:0000313" key="2">
    <source>
        <dbReference type="Proteomes" id="UP001360953"/>
    </source>
</evidence>
<evidence type="ECO:0000313" key="1">
    <source>
        <dbReference type="EMBL" id="KAK7538040.1"/>
    </source>
</evidence>
<organism evidence="1 2">
    <name type="scientific">Phyllosticta citribraziliensis</name>
    <dbReference type="NCBI Taxonomy" id="989973"/>
    <lineage>
        <taxon>Eukaryota</taxon>
        <taxon>Fungi</taxon>
        <taxon>Dikarya</taxon>
        <taxon>Ascomycota</taxon>
        <taxon>Pezizomycotina</taxon>
        <taxon>Dothideomycetes</taxon>
        <taxon>Dothideomycetes incertae sedis</taxon>
        <taxon>Botryosphaeriales</taxon>
        <taxon>Phyllostictaceae</taxon>
        <taxon>Phyllosticta</taxon>
    </lineage>
</organism>
<evidence type="ECO:0008006" key="3">
    <source>
        <dbReference type="Google" id="ProtNLM"/>
    </source>
</evidence>
<dbReference type="Proteomes" id="UP001360953">
    <property type="component" value="Unassembled WGS sequence"/>
</dbReference>
<gene>
    <name evidence="1" type="ORF">J3D65DRAFT_676157</name>
</gene>
<sequence>MTTQAAEIGHDWVTVSYEEQHDIILEQYTDTDYHFIAEFHAPNTSPLFPAAFKYRISPAQHYHNHLYGSFQRTQKW</sequence>
<dbReference type="EMBL" id="JBBPEH010000005">
    <property type="protein sequence ID" value="KAK7538040.1"/>
    <property type="molecule type" value="Genomic_DNA"/>
</dbReference>
<name>A0ABR1LTC4_9PEZI</name>
<dbReference type="RefSeq" id="XP_066655727.1">
    <property type="nucleotide sequence ID" value="XM_066803604.1"/>
</dbReference>
<keyword evidence="2" id="KW-1185">Reference proteome</keyword>
<dbReference type="GeneID" id="92036510"/>